<dbReference type="Proteomes" id="UP000297741">
    <property type="component" value="Unassembled WGS sequence"/>
</dbReference>
<accession>A0ABY2KQN3</accession>
<protein>
    <submittedName>
        <fullName evidence="1">Uncharacterized protein</fullName>
    </submittedName>
</protein>
<comment type="caution">
    <text evidence="1">The sequence shown here is derived from an EMBL/GenBank/DDBJ whole genome shotgun (WGS) entry which is preliminary data.</text>
</comment>
<name>A0ABY2KQN3_9RHOB</name>
<reference evidence="1 2" key="1">
    <citation type="submission" date="2018-11" db="EMBL/GenBank/DDBJ databases">
        <title>Tabrizicola sp. isolated from sediment of alpine lake.</title>
        <authorList>
            <person name="Liu Z."/>
        </authorList>
    </citation>
    <scope>NUCLEOTIDE SEQUENCE [LARGE SCALE GENOMIC DNA]</scope>
    <source>
        <strain evidence="1 2">DRYC-M-16</strain>
    </source>
</reference>
<dbReference type="RefSeq" id="WP_135428276.1">
    <property type="nucleotide sequence ID" value="NZ_RPEM01000001.1"/>
</dbReference>
<organism evidence="1 2">
    <name type="scientific">Pseudotabrizicola sediminis</name>
    <dbReference type="NCBI Taxonomy" id="2486418"/>
    <lineage>
        <taxon>Bacteria</taxon>
        <taxon>Pseudomonadati</taxon>
        <taxon>Pseudomonadota</taxon>
        <taxon>Alphaproteobacteria</taxon>
        <taxon>Rhodobacterales</taxon>
        <taxon>Paracoccaceae</taxon>
        <taxon>Pseudotabrizicola</taxon>
    </lineage>
</organism>
<keyword evidence="2" id="KW-1185">Reference proteome</keyword>
<dbReference type="EMBL" id="RPEM01000001">
    <property type="protein sequence ID" value="TGD45050.1"/>
    <property type="molecule type" value="Genomic_DNA"/>
</dbReference>
<sequence length="107" mass="10928">MTKQLTSISAHLCHAGEIIDAIAEATVKATPDAPTVLAHIDAAQSFVTAADALYEAAERVALGQPVDTPELLFALRVAGVKAAEGIDLLAGKPVAGNVTVFPITGTH</sequence>
<evidence type="ECO:0000313" key="1">
    <source>
        <dbReference type="EMBL" id="TGD45050.1"/>
    </source>
</evidence>
<proteinExistence type="predicted"/>
<evidence type="ECO:0000313" key="2">
    <source>
        <dbReference type="Proteomes" id="UP000297741"/>
    </source>
</evidence>
<gene>
    <name evidence="1" type="ORF">EEB11_00225</name>
</gene>